<dbReference type="GO" id="GO:0005886">
    <property type="term" value="C:plasma membrane"/>
    <property type="evidence" value="ECO:0007669"/>
    <property type="project" value="UniProtKB-SubCell"/>
</dbReference>
<evidence type="ECO:0000256" key="5">
    <source>
        <dbReference type="ARBA" id="ARBA00022741"/>
    </source>
</evidence>
<dbReference type="FunFam" id="3.40.50.300:FF:000299">
    <property type="entry name" value="ABC transporter ATP-binding protein/permease"/>
    <property type="match status" value="1"/>
</dbReference>
<feature type="transmembrane region" description="Helical" evidence="10">
    <location>
        <begin position="177"/>
        <end position="197"/>
    </location>
</feature>
<comment type="subcellular location">
    <subcellularLocation>
        <location evidence="1">Cell membrane</location>
        <topology evidence="1">Multi-pass membrane protein</topology>
    </subcellularLocation>
</comment>
<feature type="transmembrane region" description="Helical" evidence="10">
    <location>
        <begin position="265"/>
        <end position="283"/>
    </location>
</feature>
<feature type="transmembrane region" description="Helical" evidence="10">
    <location>
        <begin position="21"/>
        <end position="45"/>
    </location>
</feature>
<dbReference type="Proteomes" id="UP000261166">
    <property type="component" value="Unassembled WGS sequence"/>
</dbReference>
<evidence type="ECO:0000256" key="4">
    <source>
        <dbReference type="ARBA" id="ARBA00022692"/>
    </source>
</evidence>
<dbReference type="InterPro" id="IPR011527">
    <property type="entry name" value="ABC1_TM_dom"/>
</dbReference>
<name>A0A3E3HZM3_9FIRM</name>
<dbReference type="OrthoDB" id="9770415at2"/>
<dbReference type="PANTHER" id="PTHR24221">
    <property type="entry name" value="ATP-BINDING CASSETTE SUB-FAMILY B"/>
    <property type="match status" value="1"/>
</dbReference>
<dbReference type="InterPro" id="IPR039421">
    <property type="entry name" value="Type_1_exporter"/>
</dbReference>
<keyword evidence="6" id="KW-0788">Thiol protease</keyword>
<feature type="transmembrane region" description="Helical" evidence="10">
    <location>
        <begin position="75"/>
        <end position="96"/>
    </location>
</feature>
<sequence>MRKIIKKMNILLDGKQKAKMGGIVVLMIIGALLEACSIGLVIPVITTLLDPAAVTGDGYLGDIYRFLGMESTGQFTIIMLLAIIAAFVLKNIFLYFQNVIQLRFVYTNQFATSRKMMINFMERPYEYYLNADTSVIQRSITSDVNNMYGLILSSLQLTSEIIMFVVLIVVLMTQDPVMILTIAALLVVVLLIIKGILKPIMIRAGEENQEYYSGLYKWIDQSVMGIKEIKIANKENYFINEYSKCGAGYVGAVQKYNIYNATPRLLIETVCIAGLVLYLILQIAAGKDVTQMLSQIGVFAVAAMRLLPSANRINNYLTSISYFEPFFMGVSDNLQQDINDGNVNYDEQNYRRKKEVPKLPVLSKIELQDIVYKYPNSEALIFDHAQMEIPVGCSVGVVGTSGAGKTTIIDILLGLLDIQEGRILADGVEVREHYEEWLKNIGYIPQTIFMIDASIRKNVAFGVPDEDIDDAKVWQALKEAQLDEFVRGLPEGLDTGIGERGIRLSGGQRQRIGIARALFEDPEVLVLDEATSALDNETEAAIMDSINRLHGRKTLIIIAHRLQTIEKCDMVYRVENGQIGRER</sequence>
<dbReference type="GeneID" id="97989046"/>
<dbReference type="InterPro" id="IPR003593">
    <property type="entry name" value="AAA+_ATPase"/>
</dbReference>
<keyword evidence="5" id="KW-0547">Nucleotide-binding</keyword>
<evidence type="ECO:0000256" key="2">
    <source>
        <dbReference type="ARBA" id="ARBA00022448"/>
    </source>
</evidence>
<proteinExistence type="predicted"/>
<dbReference type="SUPFAM" id="SSF90123">
    <property type="entry name" value="ABC transporter transmembrane region"/>
    <property type="match status" value="1"/>
</dbReference>
<keyword evidence="3" id="KW-1003">Cell membrane</keyword>
<keyword evidence="6" id="KW-0378">Hydrolase</keyword>
<dbReference type="GO" id="GO:0034040">
    <property type="term" value="F:ATPase-coupled lipid transmembrane transporter activity"/>
    <property type="evidence" value="ECO:0007669"/>
    <property type="project" value="TreeGrafter"/>
</dbReference>
<feature type="domain" description="ABC transporter" evidence="11">
    <location>
        <begin position="365"/>
        <end position="583"/>
    </location>
</feature>
<evidence type="ECO:0000313" key="14">
    <source>
        <dbReference type="EMBL" id="RGE72075.1"/>
    </source>
</evidence>
<dbReference type="PROSITE" id="PS50929">
    <property type="entry name" value="ABC_TM1F"/>
    <property type="match status" value="1"/>
</dbReference>
<evidence type="ECO:0000313" key="15">
    <source>
        <dbReference type="Proteomes" id="UP000260812"/>
    </source>
</evidence>
<dbReference type="PANTHER" id="PTHR24221:SF632">
    <property type="entry name" value="ATP-DEPENDENT LIPID A-CORE FLIPPASE"/>
    <property type="match status" value="1"/>
</dbReference>
<dbReference type="InterPro" id="IPR027417">
    <property type="entry name" value="P-loop_NTPase"/>
</dbReference>
<dbReference type="Pfam" id="PF00005">
    <property type="entry name" value="ABC_tran"/>
    <property type="match status" value="1"/>
</dbReference>
<dbReference type="PROSITE" id="PS00211">
    <property type="entry name" value="ABC_TRANSPORTER_1"/>
    <property type="match status" value="1"/>
</dbReference>
<dbReference type="EMBL" id="QVLU01000007">
    <property type="protein sequence ID" value="RGE72075.1"/>
    <property type="molecule type" value="Genomic_DNA"/>
</dbReference>
<evidence type="ECO:0000256" key="7">
    <source>
        <dbReference type="ARBA" id="ARBA00022840"/>
    </source>
</evidence>
<evidence type="ECO:0000256" key="8">
    <source>
        <dbReference type="ARBA" id="ARBA00022989"/>
    </source>
</evidence>
<keyword evidence="4 10" id="KW-0812">Transmembrane</keyword>
<dbReference type="Proteomes" id="UP000260812">
    <property type="component" value="Unassembled WGS sequence"/>
</dbReference>
<dbReference type="RefSeq" id="WP_025488460.1">
    <property type="nucleotide sequence ID" value="NZ_CALBAU010000316.1"/>
</dbReference>
<keyword evidence="2" id="KW-0813">Transport</keyword>
<comment type="caution">
    <text evidence="13">The sequence shown here is derived from an EMBL/GenBank/DDBJ whole genome shotgun (WGS) entry which is preliminary data.</text>
</comment>
<dbReference type="GO" id="GO:0016887">
    <property type="term" value="F:ATP hydrolysis activity"/>
    <property type="evidence" value="ECO:0007669"/>
    <property type="project" value="InterPro"/>
</dbReference>
<organism evidence="13 15">
    <name type="scientific">Eisenbergiella massiliensis</name>
    <dbReference type="NCBI Taxonomy" id="1720294"/>
    <lineage>
        <taxon>Bacteria</taxon>
        <taxon>Bacillati</taxon>
        <taxon>Bacillota</taxon>
        <taxon>Clostridia</taxon>
        <taxon>Lachnospirales</taxon>
        <taxon>Lachnospiraceae</taxon>
        <taxon>Eisenbergiella</taxon>
    </lineage>
</organism>
<evidence type="ECO:0000256" key="1">
    <source>
        <dbReference type="ARBA" id="ARBA00004651"/>
    </source>
</evidence>
<evidence type="ECO:0000256" key="10">
    <source>
        <dbReference type="SAM" id="Phobius"/>
    </source>
</evidence>
<accession>A0A3E3HZM3</accession>
<evidence type="ECO:0000313" key="13">
    <source>
        <dbReference type="EMBL" id="RGE57297.1"/>
    </source>
</evidence>
<dbReference type="GO" id="GO:0140359">
    <property type="term" value="F:ABC-type transporter activity"/>
    <property type="evidence" value="ECO:0007669"/>
    <property type="project" value="InterPro"/>
</dbReference>
<evidence type="ECO:0000256" key="9">
    <source>
        <dbReference type="ARBA" id="ARBA00023136"/>
    </source>
</evidence>
<dbReference type="InterPro" id="IPR003439">
    <property type="entry name" value="ABC_transporter-like_ATP-bd"/>
</dbReference>
<keyword evidence="7 13" id="KW-0067">ATP-binding</keyword>
<evidence type="ECO:0000313" key="16">
    <source>
        <dbReference type="Proteomes" id="UP000261166"/>
    </source>
</evidence>
<feature type="domain" description="ABC transmembrane type-1" evidence="12">
    <location>
        <begin position="22"/>
        <end position="320"/>
    </location>
</feature>
<feature type="transmembrane region" description="Helical" evidence="10">
    <location>
        <begin position="147"/>
        <end position="171"/>
    </location>
</feature>
<dbReference type="AlphaFoldDB" id="A0A3E3HZM3"/>
<dbReference type="PROSITE" id="PS50893">
    <property type="entry name" value="ABC_TRANSPORTER_2"/>
    <property type="match status" value="1"/>
</dbReference>
<keyword evidence="6" id="KW-0645">Protease</keyword>
<evidence type="ECO:0000259" key="11">
    <source>
        <dbReference type="PROSITE" id="PS50893"/>
    </source>
</evidence>
<dbReference type="EMBL" id="QVLV01000016">
    <property type="protein sequence ID" value="RGE57297.1"/>
    <property type="molecule type" value="Genomic_DNA"/>
</dbReference>
<dbReference type="Gene3D" id="1.20.1560.10">
    <property type="entry name" value="ABC transporter type 1, transmembrane domain"/>
    <property type="match status" value="1"/>
</dbReference>
<evidence type="ECO:0000259" key="12">
    <source>
        <dbReference type="PROSITE" id="PS50929"/>
    </source>
</evidence>
<evidence type="ECO:0000256" key="6">
    <source>
        <dbReference type="ARBA" id="ARBA00022807"/>
    </source>
</evidence>
<gene>
    <name evidence="14" type="ORF">DWY69_09170</name>
    <name evidence="13" type="ORF">DXC51_19765</name>
</gene>
<protein>
    <submittedName>
        <fullName evidence="13">ABC transporter ATP-binding protein</fullName>
    </submittedName>
</protein>
<dbReference type="GO" id="GO:0008234">
    <property type="term" value="F:cysteine-type peptidase activity"/>
    <property type="evidence" value="ECO:0007669"/>
    <property type="project" value="UniProtKB-KW"/>
</dbReference>
<keyword evidence="15" id="KW-1185">Reference proteome</keyword>
<reference evidence="13 16" key="1">
    <citation type="submission" date="2018-08" db="EMBL/GenBank/DDBJ databases">
        <title>A genome reference for cultivated species of the human gut microbiota.</title>
        <authorList>
            <person name="Zou Y."/>
            <person name="Xue W."/>
            <person name="Luo G."/>
        </authorList>
    </citation>
    <scope>NUCLEOTIDE SEQUENCE [LARGE SCALE GENOMIC DNA]</scope>
    <source>
        <strain evidence="14 16">AF26-4BH</strain>
        <strain evidence="13">TF05-5AC</strain>
    </source>
</reference>
<dbReference type="SUPFAM" id="SSF52540">
    <property type="entry name" value="P-loop containing nucleoside triphosphate hydrolases"/>
    <property type="match status" value="1"/>
</dbReference>
<dbReference type="SMART" id="SM00382">
    <property type="entry name" value="AAA"/>
    <property type="match status" value="1"/>
</dbReference>
<dbReference type="InterPro" id="IPR036640">
    <property type="entry name" value="ABC1_TM_sf"/>
</dbReference>
<evidence type="ECO:0000256" key="3">
    <source>
        <dbReference type="ARBA" id="ARBA00022475"/>
    </source>
</evidence>
<dbReference type="Gene3D" id="3.40.50.300">
    <property type="entry name" value="P-loop containing nucleotide triphosphate hydrolases"/>
    <property type="match status" value="1"/>
</dbReference>
<dbReference type="InterPro" id="IPR017871">
    <property type="entry name" value="ABC_transporter-like_CS"/>
</dbReference>
<keyword evidence="9 10" id="KW-0472">Membrane</keyword>
<dbReference type="Pfam" id="PF00664">
    <property type="entry name" value="ABC_membrane"/>
    <property type="match status" value="1"/>
</dbReference>
<dbReference type="GO" id="GO:0005524">
    <property type="term" value="F:ATP binding"/>
    <property type="evidence" value="ECO:0007669"/>
    <property type="project" value="UniProtKB-KW"/>
</dbReference>
<keyword evidence="8 10" id="KW-1133">Transmembrane helix</keyword>